<accession>A0A0U2A037</accession>
<keyword evidence="2" id="KW-1185">Reference proteome</keyword>
<organism evidence="1 2">
    <name type="scientific">Staphylococcus phage Stau2</name>
    <dbReference type="NCBI Taxonomy" id="1200862"/>
    <lineage>
        <taxon>Viruses</taxon>
        <taxon>Duplodnaviria</taxon>
        <taxon>Heunggongvirae</taxon>
        <taxon>Uroviricota</taxon>
        <taxon>Caudoviricetes</taxon>
        <taxon>Herelleviridae</taxon>
        <taxon>Twortvirinae</taxon>
        <taxon>Silviavirus</taxon>
        <taxon>Silviavirus stau2</taxon>
    </lineage>
</organism>
<name>A0A0U2A037_9CAUD</name>
<proteinExistence type="predicted"/>
<evidence type="ECO:0000313" key="1">
    <source>
        <dbReference type="EMBL" id="AKA61367.1"/>
    </source>
</evidence>
<gene>
    <name evidence="1" type="ORF">Stau2_116</name>
</gene>
<dbReference type="Proteomes" id="UP000207597">
    <property type="component" value="Segment"/>
</dbReference>
<dbReference type="GeneID" id="28802329"/>
<evidence type="ECO:0000313" key="2">
    <source>
        <dbReference type="Proteomes" id="UP000207597"/>
    </source>
</evidence>
<reference evidence="1 2" key="1">
    <citation type="journal article" date="2016" name="Virus Genes">
        <title>Genomic analysis of Staphylococcus phage Stau2 isolated from medical specimen.</title>
        <authorList>
            <person name="Hsieh S.E."/>
            <person name="Tseng Y.H."/>
            <person name="Lo H.H."/>
            <person name="Chen S.T."/>
            <person name="Wu C.N."/>
        </authorList>
    </citation>
    <scope>NUCLEOTIDE SEQUENCE [LARGE SCALE GENOMIC DNA]</scope>
</reference>
<dbReference type="EMBL" id="KP881332">
    <property type="protein sequence ID" value="AKA61367.1"/>
    <property type="molecule type" value="Genomic_DNA"/>
</dbReference>
<dbReference type="KEGG" id="vg:28802329"/>
<protein>
    <submittedName>
        <fullName evidence="1">Uncharacterized protein</fullName>
    </submittedName>
</protein>
<sequence length="183" mass="21588">MNIVEQRKPIKSKHVNLTKHAYERYTLRVNNDSKERACQWFASALMQATFEHTQKGGNEVYVFKNYRIVIDKHLTIITVIDTEDDNWEGIKEAREQIDTYIKGKLKRTVTPLFTKLDRIDISIHEAHISMIKTRNPKTKDIINKNIVELERNKSLLLNSIEGVKKTAHKYYVELKDIHKRLKD</sequence>
<dbReference type="RefSeq" id="YP_009275873.1">
    <property type="nucleotide sequence ID" value="NC_030933.1"/>
</dbReference>